<evidence type="ECO:0000313" key="8">
    <source>
        <dbReference type="EMBL" id="KXZ15305.1"/>
    </source>
</evidence>
<dbReference type="GO" id="GO:0051117">
    <property type="term" value="F:ATPase binding"/>
    <property type="evidence" value="ECO:0007669"/>
    <property type="project" value="TreeGrafter"/>
</dbReference>
<evidence type="ECO:0000256" key="5">
    <source>
        <dbReference type="ARBA" id="ARBA00022825"/>
    </source>
</evidence>
<dbReference type="PRINTS" id="PR00127">
    <property type="entry name" value="CLPPROTEASEP"/>
</dbReference>
<evidence type="ECO:0000256" key="2">
    <source>
        <dbReference type="ARBA" id="ARBA00022490"/>
    </source>
</evidence>
<dbReference type="EMBL" id="LSBA01000036">
    <property type="protein sequence ID" value="KXZ15305.1"/>
    <property type="molecule type" value="Genomic_DNA"/>
</dbReference>
<dbReference type="RefSeq" id="WP_061522960.1">
    <property type="nucleotide sequence ID" value="NZ_JARLZY010000006.1"/>
</dbReference>
<keyword evidence="2" id="KW-0963">Cytoplasm</keyword>
<keyword evidence="4" id="KW-0378">Hydrolase</keyword>
<evidence type="ECO:0000256" key="4">
    <source>
        <dbReference type="ARBA" id="ARBA00022801"/>
    </source>
</evidence>
<dbReference type="NCBIfam" id="NF045542">
    <property type="entry name" value="Clp_rel_HeadMat"/>
    <property type="match status" value="1"/>
</dbReference>
<dbReference type="GO" id="GO:0006515">
    <property type="term" value="P:protein quality control for misfolded or incompletely synthesized proteins"/>
    <property type="evidence" value="ECO:0007669"/>
    <property type="project" value="TreeGrafter"/>
</dbReference>
<keyword evidence="7" id="KW-0472">Membrane</keyword>
<dbReference type="Proteomes" id="UP000075430">
    <property type="component" value="Unassembled WGS sequence"/>
</dbReference>
<keyword evidence="3 8" id="KW-0645">Protease</keyword>
<gene>
    <name evidence="8" type="ORF">AXI58_03335</name>
</gene>
<dbReference type="Gene3D" id="3.90.226.10">
    <property type="entry name" value="2-enoyl-CoA Hydratase, Chain A, domain 1"/>
    <property type="match status" value="1"/>
</dbReference>
<evidence type="ECO:0000256" key="6">
    <source>
        <dbReference type="RuleBase" id="RU003567"/>
    </source>
</evidence>
<reference evidence="9" key="1">
    <citation type="submission" date="2016-02" db="EMBL/GenBank/DDBJ databases">
        <authorList>
            <person name="Dunlap C."/>
        </authorList>
    </citation>
    <scope>NUCLEOTIDE SEQUENCE [LARGE SCALE GENOMIC DNA]</scope>
    <source>
        <strain evidence="9">NRRL B-41092</strain>
    </source>
</reference>
<evidence type="ECO:0000256" key="7">
    <source>
        <dbReference type="SAM" id="Phobius"/>
    </source>
</evidence>
<evidence type="ECO:0000256" key="1">
    <source>
        <dbReference type="ARBA" id="ARBA00007039"/>
    </source>
</evidence>
<comment type="caution">
    <text evidence="8">The sequence shown here is derived from an EMBL/GenBank/DDBJ whole genome shotgun (WGS) entry which is preliminary data.</text>
</comment>
<evidence type="ECO:0000313" key="9">
    <source>
        <dbReference type="Proteomes" id="UP000075430"/>
    </source>
</evidence>
<dbReference type="STRING" id="1793963.AXI58_03335"/>
<dbReference type="InterPro" id="IPR029045">
    <property type="entry name" value="ClpP/crotonase-like_dom_sf"/>
</dbReference>
<dbReference type="PANTHER" id="PTHR10381:SF70">
    <property type="entry name" value="ATP-DEPENDENT CLP PROTEASE PROTEOLYTIC SUBUNIT"/>
    <property type="match status" value="1"/>
</dbReference>
<keyword evidence="7" id="KW-0812">Transmembrane</keyword>
<sequence length="240" mass="26266">MKKNQANNKYWSMKTSGDSSADVFIFGEVVTSGYEWDEIDTSAASFKQDLDLLGDMSVLNVHINSPGGSVFEGVAICSMLKQHKAFVNVYIDGLAASIASVIAMAGDAIFMPSNAMMMVHNPWTIAMGNANEMRKQADVLDKISESMKASYLEKAGDKLTKETLDSLMDNETWLSASEAVSYGLADEITASNQAAACVSSSLFSRYRNVPHALKEPESINEKQPKLLNKKLQILKGEFNR</sequence>
<keyword evidence="7" id="KW-1133">Transmembrane helix</keyword>
<keyword evidence="9" id="KW-1185">Reference proteome</keyword>
<dbReference type="PANTHER" id="PTHR10381">
    <property type="entry name" value="ATP-DEPENDENT CLP PROTEASE PROTEOLYTIC SUBUNIT"/>
    <property type="match status" value="1"/>
</dbReference>
<dbReference type="OrthoDB" id="9806592at2"/>
<dbReference type="GO" id="GO:0004176">
    <property type="term" value="F:ATP-dependent peptidase activity"/>
    <property type="evidence" value="ECO:0007669"/>
    <property type="project" value="InterPro"/>
</dbReference>
<comment type="similarity">
    <text evidence="1 6">Belongs to the peptidase S14 family.</text>
</comment>
<dbReference type="GO" id="GO:0009368">
    <property type="term" value="C:endopeptidase Clp complex"/>
    <property type="evidence" value="ECO:0007669"/>
    <property type="project" value="TreeGrafter"/>
</dbReference>
<dbReference type="SUPFAM" id="SSF52096">
    <property type="entry name" value="ClpP/crotonase"/>
    <property type="match status" value="1"/>
</dbReference>
<dbReference type="Pfam" id="PF00574">
    <property type="entry name" value="CLP_protease"/>
    <property type="match status" value="1"/>
</dbReference>
<proteinExistence type="inferred from homology"/>
<dbReference type="InterPro" id="IPR001907">
    <property type="entry name" value="ClpP"/>
</dbReference>
<dbReference type="AlphaFoldDB" id="A0A150F3K3"/>
<dbReference type="GO" id="GO:0004252">
    <property type="term" value="F:serine-type endopeptidase activity"/>
    <property type="evidence" value="ECO:0007669"/>
    <property type="project" value="InterPro"/>
</dbReference>
<protein>
    <recommendedName>
        <fullName evidence="6">ATP-dependent Clp protease proteolytic subunit</fullName>
    </recommendedName>
</protein>
<feature type="transmembrane region" description="Helical" evidence="7">
    <location>
        <begin position="89"/>
        <end position="111"/>
    </location>
</feature>
<organism evidence="8 9">
    <name type="scientific">Bacillus nakamurai</name>
    <dbReference type="NCBI Taxonomy" id="1793963"/>
    <lineage>
        <taxon>Bacteria</taxon>
        <taxon>Bacillati</taxon>
        <taxon>Bacillota</taxon>
        <taxon>Bacilli</taxon>
        <taxon>Bacillales</taxon>
        <taxon>Bacillaceae</taxon>
        <taxon>Bacillus</taxon>
    </lineage>
</organism>
<name>A0A150F3K3_9BACI</name>
<accession>A0A150F3K3</accession>
<dbReference type="InterPro" id="IPR023562">
    <property type="entry name" value="ClpP/TepA"/>
</dbReference>
<dbReference type="CDD" id="cd07016">
    <property type="entry name" value="S14_ClpP_1"/>
    <property type="match status" value="1"/>
</dbReference>
<evidence type="ECO:0000256" key="3">
    <source>
        <dbReference type="ARBA" id="ARBA00022670"/>
    </source>
</evidence>
<keyword evidence="5" id="KW-0720">Serine protease</keyword>